<evidence type="ECO:0000313" key="1">
    <source>
        <dbReference type="EMBL" id="SHI90226.1"/>
    </source>
</evidence>
<keyword evidence="2" id="KW-1185">Reference proteome</keyword>
<reference evidence="1 2" key="1">
    <citation type="submission" date="2016-11" db="EMBL/GenBank/DDBJ databases">
        <authorList>
            <person name="Jaros S."/>
            <person name="Januszkiewicz K."/>
            <person name="Wedrychowicz H."/>
        </authorList>
    </citation>
    <scope>NUCLEOTIDE SEQUENCE [LARGE SCALE GENOMIC DNA]</scope>
    <source>
        <strain evidence="1 2">DSM 5091</strain>
    </source>
</reference>
<accession>A0A1M6EXV1</accession>
<name>A0A1M6EXV1_MALRU</name>
<dbReference type="GO" id="GO:0016301">
    <property type="term" value="F:kinase activity"/>
    <property type="evidence" value="ECO:0007669"/>
    <property type="project" value="UniProtKB-KW"/>
</dbReference>
<dbReference type="AlphaFoldDB" id="A0A1M6EXV1"/>
<dbReference type="EMBL" id="FQZT01000003">
    <property type="protein sequence ID" value="SHI90226.1"/>
    <property type="molecule type" value="Genomic_DNA"/>
</dbReference>
<keyword evidence="1" id="KW-0418">Kinase</keyword>
<dbReference type="RefSeq" id="WP_072906451.1">
    <property type="nucleotide sequence ID" value="NZ_FQZT01000003.1"/>
</dbReference>
<evidence type="ECO:0000313" key="2">
    <source>
        <dbReference type="Proteomes" id="UP000184171"/>
    </source>
</evidence>
<keyword evidence="1" id="KW-0808">Transferase</keyword>
<dbReference type="OrthoDB" id="9781180at2"/>
<dbReference type="Gene3D" id="3.40.50.300">
    <property type="entry name" value="P-loop containing nucleotide triphosphate hydrolases"/>
    <property type="match status" value="1"/>
</dbReference>
<protein>
    <submittedName>
        <fullName evidence="1">Cytidylate kinase</fullName>
    </submittedName>
</protein>
<dbReference type="Pfam" id="PF13189">
    <property type="entry name" value="Cytidylate_kin2"/>
    <property type="match status" value="1"/>
</dbReference>
<dbReference type="STRING" id="1122189.SAMN02745165_01076"/>
<proteinExistence type="predicted"/>
<dbReference type="Proteomes" id="UP000184171">
    <property type="component" value="Unassembled WGS sequence"/>
</dbReference>
<sequence>MANMDYWTPQLESKLHCWHRAQTMSSTQKNAPCLTIAREFGCQAYPLAEALAAKLNAENHNLPWIIVGKKLLKEVSKLSGYSVEQIEKAQDVHPTVKAVFSMFLDKHLAEETEIFQHMKPVIRSFAKRGHCIFVGHGAVMATQDMPNCTHVRLVASHEFRVKKIMESYDLTQKEATEHIEQYQQQRKEFLYRFTESDISDPKLYHLVLNNGRLPVEAMADMTLQHLPR</sequence>
<dbReference type="InterPro" id="IPR027417">
    <property type="entry name" value="P-loop_NTPase"/>
</dbReference>
<gene>
    <name evidence="1" type="ORF">SAMN02745165_01076</name>
</gene>
<organism evidence="1 2">
    <name type="scientific">Malonomonas rubra DSM 5091</name>
    <dbReference type="NCBI Taxonomy" id="1122189"/>
    <lineage>
        <taxon>Bacteria</taxon>
        <taxon>Pseudomonadati</taxon>
        <taxon>Thermodesulfobacteriota</taxon>
        <taxon>Desulfuromonadia</taxon>
        <taxon>Desulfuromonadales</taxon>
        <taxon>Geopsychrobacteraceae</taxon>
        <taxon>Malonomonas</taxon>
    </lineage>
</organism>